<evidence type="ECO:0000259" key="6">
    <source>
        <dbReference type="Pfam" id="PF02803"/>
    </source>
</evidence>
<dbReference type="SUPFAM" id="SSF53254">
    <property type="entry name" value="Phosphoglycerate mutase-like"/>
    <property type="match status" value="1"/>
</dbReference>
<gene>
    <name evidence="7" type="ORF">PCANC_03639</name>
</gene>
<keyword evidence="8" id="KW-1185">Reference proteome</keyword>
<dbReference type="InterPro" id="IPR020616">
    <property type="entry name" value="Thiolase_N"/>
</dbReference>
<feature type="domain" description="Thiolase N-terminal" evidence="5">
    <location>
        <begin position="6"/>
        <end position="264"/>
    </location>
</feature>
<dbReference type="Pfam" id="PF00328">
    <property type="entry name" value="His_Phos_2"/>
    <property type="match status" value="1"/>
</dbReference>
<dbReference type="InterPro" id="IPR016039">
    <property type="entry name" value="Thiolase-like"/>
</dbReference>
<evidence type="ECO:0000313" key="8">
    <source>
        <dbReference type="Proteomes" id="UP000235388"/>
    </source>
</evidence>
<dbReference type="Pfam" id="PF00108">
    <property type="entry name" value="Thiolase_N"/>
    <property type="match status" value="1"/>
</dbReference>
<evidence type="ECO:0000256" key="4">
    <source>
        <dbReference type="SAM" id="MobiDB-lite"/>
    </source>
</evidence>
<dbReference type="InterPro" id="IPR020617">
    <property type="entry name" value="Thiolase_C"/>
</dbReference>
<dbReference type="GO" id="GO:0003985">
    <property type="term" value="F:acetyl-CoA C-acetyltransferase activity"/>
    <property type="evidence" value="ECO:0007669"/>
    <property type="project" value="TreeGrafter"/>
</dbReference>
<dbReference type="AlphaFoldDB" id="A0A2N5VV07"/>
<dbReference type="CDD" id="cd00751">
    <property type="entry name" value="thiolase"/>
    <property type="match status" value="1"/>
</dbReference>
<dbReference type="PANTHER" id="PTHR18919">
    <property type="entry name" value="ACETYL-COA C-ACYLTRANSFERASE"/>
    <property type="match status" value="1"/>
</dbReference>
<dbReference type="InterPro" id="IPR020613">
    <property type="entry name" value="Thiolase_CS"/>
</dbReference>
<proteinExistence type="inferred from homology"/>
<dbReference type="Proteomes" id="UP000235388">
    <property type="component" value="Unassembled WGS sequence"/>
</dbReference>
<dbReference type="InterPro" id="IPR000560">
    <property type="entry name" value="His_Pase_clade-2"/>
</dbReference>
<accession>A0A2N5VV07</accession>
<evidence type="ECO:0000313" key="7">
    <source>
        <dbReference type="EMBL" id="PLW53811.1"/>
    </source>
</evidence>
<evidence type="ECO:0008006" key="9">
    <source>
        <dbReference type="Google" id="ProtNLM"/>
    </source>
</evidence>
<sequence length="931" mass="100792">MIPQAFIAAAKRTPFGTYGGSLKSLTAAQLGGHASKAALAQLPVETKVDQVVFGTVLSSEASSAYLARHVGHLSGLPVTVPALTVNRLCGSGFESAIQATNWIALGQADVVLTGGTESMSRCPYTLPGESRFGNRYGVDLKLQDSLAHALVDQIPHPTPMGITAENLAEKYSITREDCDRFALESQKRWEQGKKDGAFDEEVVPVELVTRKATVQFSRDEHARPETEESSLKKLAPVFKKGGVVTAANASGICDGASANVIVSERWLKTNQVKPLTRIVSHHTVAVEPAIMGIGPVGAIQGALQSAGLTIGQIDLFDVNEAFAAQWLAVAKELELPWDRSNMFGGAIALGHPLGASGARILNNLTYNLIRLNKKYGSTSTSTPTPTPTPTPTMNMLFSLNTPIIIGLLPVLYIHGAWQQPLTTRTNSFPPIDQVGYLGKTQFGQQPDLINYPQQPSLQNHFPILEPNGTTSNPPPSSDSDSDHTTPFIVSRHWGNLSPMYSLPVNTFGIQSGPEIPLGCSLNQIHLLHRHGARYPTSGTLLPQFGQAIQQAQSNGSLQATGDLAFLNNWKFNLGSEVLTPFGRSQMFQLGTSYRQKYGFLLPYDPDQQPHEEQKTALPVFRTTSQHRMYHSALNFAAGFFGLPIEGKYHQSIIIENKGFNNSLAPYLSCPNSDRPERAQAGSRASQIWKEVSLKETQKRLNSLVSGLQFSISDINTMQALCAYESVALGTSEFCNLFTPTEWKDFTYANDLEFWYSSSFGNPDSAALGAGWAEELLARLTQISPTKSMTSINLTLDANPTTFPLNQTIYVDATHDTVLTAVIVALNLTSLAQSGPLPTDRRLEPRSFTSTHISPFGAQLAAQVMTCPTAPGSSSSSKSIRFILNDAVVPVDGLQGCEPNNSTGLCDLDDFISGLESRLAEIDYQDTCFGTL</sequence>
<feature type="domain" description="Thiolase C-terminal" evidence="6">
    <location>
        <begin position="273"/>
        <end position="379"/>
    </location>
</feature>
<evidence type="ECO:0000256" key="3">
    <source>
        <dbReference type="ARBA" id="ARBA00023315"/>
    </source>
</evidence>
<dbReference type="SUPFAM" id="SSF53901">
    <property type="entry name" value="Thiolase-like"/>
    <property type="match status" value="2"/>
</dbReference>
<dbReference type="GO" id="GO:0005739">
    <property type="term" value="C:mitochondrion"/>
    <property type="evidence" value="ECO:0007669"/>
    <property type="project" value="TreeGrafter"/>
</dbReference>
<dbReference type="GO" id="GO:0006635">
    <property type="term" value="P:fatty acid beta-oxidation"/>
    <property type="evidence" value="ECO:0007669"/>
    <property type="project" value="TreeGrafter"/>
</dbReference>
<evidence type="ECO:0000256" key="1">
    <source>
        <dbReference type="ARBA" id="ARBA00010982"/>
    </source>
</evidence>
<dbReference type="Gene3D" id="3.40.47.10">
    <property type="match status" value="2"/>
</dbReference>
<keyword evidence="2" id="KW-0808">Transferase</keyword>
<keyword evidence="3" id="KW-0012">Acyltransferase</keyword>
<protein>
    <recommendedName>
        <fullName evidence="9">Thiolase N-terminal domain-containing protein</fullName>
    </recommendedName>
</protein>
<dbReference type="STRING" id="200324.A0A2N5VV07"/>
<dbReference type="OrthoDB" id="6509975at2759"/>
<dbReference type="Gene3D" id="3.40.50.1240">
    <property type="entry name" value="Phosphoglycerate mutase-like"/>
    <property type="match status" value="1"/>
</dbReference>
<dbReference type="InterPro" id="IPR029033">
    <property type="entry name" value="His_PPase_superfam"/>
</dbReference>
<reference evidence="7 8" key="1">
    <citation type="submission" date="2017-11" db="EMBL/GenBank/DDBJ databases">
        <title>De novo assembly and phasing of dikaryotic genomes from two isolates of Puccinia coronata f. sp. avenae, the causal agent of oat crown rust.</title>
        <authorList>
            <person name="Miller M.E."/>
            <person name="Zhang Y."/>
            <person name="Omidvar V."/>
            <person name="Sperschneider J."/>
            <person name="Schwessinger B."/>
            <person name="Raley C."/>
            <person name="Palmer J.M."/>
            <person name="Garnica D."/>
            <person name="Upadhyaya N."/>
            <person name="Rathjen J."/>
            <person name="Taylor J.M."/>
            <person name="Park R.F."/>
            <person name="Dodds P.N."/>
            <person name="Hirsch C.D."/>
            <person name="Kianian S.F."/>
            <person name="Figueroa M."/>
        </authorList>
    </citation>
    <scope>NUCLEOTIDE SEQUENCE [LARGE SCALE GENOMIC DNA]</scope>
    <source>
        <strain evidence="7">12NC29</strain>
    </source>
</reference>
<feature type="region of interest" description="Disordered" evidence="4">
    <location>
        <begin position="451"/>
        <end position="485"/>
    </location>
</feature>
<dbReference type="EMBL" id="PGCJ01000056">
    <property type="protein sequence ID" value="PLW53811.1"/>
    <property type="molecule type" value="Genomic_DNA"/>
</dbReference>
<dbReference type="NCBIfam" id="TIGR01930">
    <property type="entry name" value="AcCoA-C-Actrans"/>
    <property type="match status" value="1"/>
</dbReference>
<organism evidence="7 8">
    <name type="scientific">Puccinia coronata f. sp. avenae</name>
    <dbReference type="NCBI Taxonomy" id="200324"/>
    <lineage>
        <taxon>Eukaryota</taxon>
        <taxon>Fungi</taxon>
        <taxon>Dikarya</taxon>
        <taxon>Basidiomycota</taxon>
        <taxon>Pucciniomycotina</taxon>
        <taxon>Pucciniomycetes</taxon>
        <taxon>Pucciniales</taxon>
        <taxon>Pucciniaceae</taxon>
        <taxon>Puccinia</taxon>
    </lineage>
</organism>
<dbReference type="PANTHER" id="PTHR18919:SF107">
    <property type="entry name" value="ACETYL-COA ACETYLTRANSFERASE, CYTOSOLIC"/>
    <property type="match status" value="1"/>
</dbReference>
<name>A0A2N5VV07_9BASI</name>
<dbReference type="InterPro" id="IPR002155">
    <property type="entry name" value="Thiolase"/>
</dbReference>
<dbReference type="CDD" id="cd07061">
    <property type="entry name" value="HP_HAP_like"/>
    <property type="match status" value="1"/>
</dbReference>
<dbReference type="Pfam" id="PF02803">
    <property type="entry name" value="Thiolase_C"/>
    <property type="match status" value="1"/>
</dbReference>
<comment type="similarity">
    <text evidence="1">Belongs to the thiolase-like superfamily. Thiolase family.</text>
</comment>
<comment type="caution">
    <text evidence="7">The sequence shown here is derived from an EMBL/GenBank/DDBJ whole genome shotgun (WGS) entry which is preliminary data.</text>
</comment>
<evidence type="ECO:0000256" key="2">
    <source>
        <dbReference type="ARBA" id="ARBA00022679"/>
    </source>
</evidence>
<dbReference type="InterPro" id="IPR033379">
    <property type="entry name" value="Acid_Pase_AS"/>
</dbReference>
<dbReference type="PROSITE" id="PS00737">
    <property type="entry name" value="THIOLASE_2"/>
    <property type="match status" value="1"/>
</dbReference>
<dbReference type="FunFam" id="3.40.47.10:FF:000010">
    <property type="entry name" value="Acetyl-CoA acetyltransferase (Thiolase)"/>
    <property type="match status" value="1"/>
</dbReference>
<dbReference type="FunFam" id="3.40.50.1240:FF:000033">
    <property type="entry name" value="Chromosome 12, whole genome shotgun sequence"/>
    <property type="match status" value="1"/>
</dbReference>
<dbReference type="PROSITE" id="PS00616">
    <property type="entry name" value="HIS_ACID_PHOSPHAT_1"/>
    <property type="match status" value="1"/>
</dbReference>
<evidence type="ECO:0000259" key="5">
    <source>
        <dbReference type="Pfam" id="PF00108"/>
    </source>
</evidence>